<accession>A0A0C9WR23</accession>
<evidence type="ECO:0000313" key="1">
    <source>
        <dbReference type="EMBL" id="KIK00875.1"/>
    </source>
</evidence>
<gene>
    <name evidence="1" type="ORF">K443DRAFT_99659</name>
</gene>
<reference evidence="1 2" key="1">
    <citation type="submission" date="2014-04" db="EMBL/GenBank/DDBJ databases">
        <authorList>
            <consortium name="DOE Joint Genome Institute"/>
            <person name="Kuo A."/>
            <person name="Kohler A."/>
            <person name="Nagy L.G."/>
            <person name="Floudas D."/>
            <person name="Copeland A."/>
            <person name="Barry K.W."/>
            <person name="Cichocki N."/>
            <person name="Veneault-Fourrey C."/>
            <person name="LaButti K."/>
            <person name="Lindquist E.A."/>
            <person name="Lipzen A."/>
            <person name="Lundell T."/>
            <person name="Morin E."/>
            <person name="Murat C."/>
            <person name="Sun H."/>
            <person name="Tunlid A."/>
            <person name="Henrissat B."/>
            <person name="Grigoriev I.V."/>
            <person name="Hibbett D.S."/>
            <person name="Martin F."/>
            <person name="Nordberg H.P."/>
            <person name="Cantor M.N."/>
            <person name="Hua S.X."/>
        </authorList>
    </citation>
    <scope>NUCLEOTIDE SEQUENCE [LARGE SCALE GENOMIC DNA]</scope>
    <source>
        <strain evidence="1 2">LaAM-08-1</strain>
    </source>
</reference>
<protein>
    <recommendedName>
        <fullName evidence="3">F-box domain-containing protein</fullName>
    </recommendedName>
</protein>
<dbReference type="AlphaFoldDB" id="A0A0C9WR23"/>
<dbReference type="STRING" id="1095629.A0A0C9WR23"/>
<name>A0A0C9WR23_9AGAR</name>
<dbReference type="Gene3D" id="1.20.1280.50">
    <property type="match status" value="1"/>
</dbReference>
<reference evidence="2" key="2">
    <citation type="submission" date="2015-01" db="EMBL/GenBank/DDBJ databases">
        <title>Evolutionary Origins and Diversification of the Mycorrhizal Mutualists.</title>
        <authorList>
            <consortium name="DOE Joint Genome Institute"/>
            <consortium name="Mycorrhizal Genomics Consortium"/>
            <person name="Kohler A."/>
            <person name="Kuo A."/>
            <person name="Nagy L.G."/>
            <person name="Floudas D."/>
            <person name="Copeland A."/>
            <person name="Barry K.W."/>
            <person name="Cichocki N."/>
            <person name="Veneault-Fourrey C."/>
            <person name="LaButti K."/>
            <person name="Lindquist E.A."/>
            <person name="Lipzen A."/>
            <person name="Lundell T."/>
            <person name="Morin E."/>
            <person name="Murat C."/>
            <person name="Riley R."/>
            <person name="Ohm R."/>
            <person name="Sun H."/>
            <person name="Tunlid A."/>
            <person name="Henrissat B."/>
            <person name="Grigoriev I.V."/>
            <person name="Hibbett D.S."/>
            <person name="Martin F."/>
        </authorList>
    </citation>
    <scope>NUCLEOTIDE SEQUENCE [LARGE SCALE GENOMIC DNA]</scope>
    <source>
        <strain evidence="2">LaAM-08-1</strain>
    </source>
</reference>
<keyword evidence="2" id="KW-1185">Reference proteome</keyword>
<sequence>MPLELHQTIQIPLDSPNRRDTRLRLEQFIIDMEKEMRQTILEAKTSINVCASISTLPPELITEIFILACHPEYDATGGLGNQEMCPLRLGAVCKAWRDLAWSFRQLWSSIVFVSRYRSTFDLEDVLDSWISRSGNHPLSIHIDAPCLISSCAESIIGILISTASRCKNVSLHLWRGHFPHFVNCDRWPILQQLSFKMPDLPMPREWDIGKSLAIFRSSNMPQIKHLHLPQYVKYFHIWPSALRSLTTFSVDYIYDDQAYHILRFTSSSLQEFVAQKLMSGEYSDGEEHRTLILSILRSLVLKSIDCNAGLKKLLSKIITPSMKELTIGLHDYDHSPIPSMPDFMSNLSRSLQRLHITCFQDSLGDGKSLISCILNVKSLLELNFTGGQQSYKALVDSLGPAASSGEHFPLLEIFTITVKMCFLPDEGLQEMLVYRCSGVSTTCVRLKTVHITTSRCCWKGMNVLRKALADSKSEITFATVNHCCLSQFFPPFLIQLIWLAGEDWASDSDEES</sequence>
<evidence type="ECO:0000313" key="2">
    <source>
        <dbReference type="Proteomes" id="UP000054477"/>
    </source>
</evidence>
<proteinExistence type="predicted"/>
<dbReference type="Proteomes" id="UP000054477">
    <property type="component" value="Unassembled WGS sequence"/>
</dbReference>
<dbReference type="EMBL" id="KN838617">
    <property type="protein sequence ID" value="KIK00875.1"/>
    <property type="molecule type" value="Genomic_DNA"/>
</dbReference>
<organism evidence="1 2">
    <name type="scientific">Laccaria amethystina LaAM-08-1</name>
    <dbReference type="NCBI Taxonomy" id="1095629"/>
    <lineage>
        <taxon>Eukaryota</taxon>
        <taxon>Fungi</taxon>
        <taxon>Dikarya</taxon>
        <taxon>Basidiomycota</taxon>
        <taxon>Agaricomycotina</taxon>
        <taxon>Agaricomycetes</taxon>
        <taxon>Agaricomycetidae</taxon>
        <taxon>Agaricales</taxon>
        <taxon>Agaricineae</taxon>
        <taxon>Hydnangiaceae</taxon>
        <taxon>Laccaria</taxon>
    </lineage>
</organism>
<dbReference type="HOGENOM" id="CLU_538683_0_0_1"/>
<dbReference type="OrthoDB" id="2269034at2759"/>
<evidence type="ECO:0008006" key="3">
    <source>
        <dbReference type="Google" id="ProtNLM"/>
    </source>
</evidence>
<dbReference type="SUPFAM" id="SSF52047">
    <property type="entry name" value="RNI-like"/>
    <property type="match status" value="1"/>
</dbReference>